<keyword evidence="2" id="KW-1185">Reference proteome</keyword>
<comment type="caution">
    <text evidence="1">The sequence shown here is derived from an EMBL/GenBank/DDBJ whole genome shotgun (WGS) entry which is preliminary data.</text>
</comment>
<dbReference type="Proteomes" id="UP000469385">
    <property type="component" value="Unassembled WGS sequence"/>
</dbReference>
<organism evidence="1 2">
    <name type="scientific">Ramlibacter pinisoli</name>
    <dbReference type="NCBI Taxonomy" id="2682844"/>
    <lineage>
        <taxon>Bacteria</taxon>
        <taxon>Pseudomonadati</taxon>
        <taxon>Pseudomonadota</taxon>
        <taxon>Betaproteobacteria</taxon>
        <taxon>Burkholderiales</taxon>
        <taxon>Comamonadaceae</taxon>
        <taxon>Ramlibacter</taxon>
    </lineage>
</organism>
<dbReference type="EMBL" id="WSEL01000009">
    <property type="protein sequence ID" value="MVQ32717.1"/>
    <property type="molecule type" value="Genomic_DNA"/>
</dbReference>
<accession>A0A6N8J0T6</accession>
<dbReference type="RefSeq" id="WP_181653757.1">
    <property type="nucleotide sequence ID" value="NZ_WSEL01000009.1"/>
</dbReference>
<evidence type="ECO:0000313" key="2">
    <source>
        <dbReference type="Proteomes" id="UP000469385"/>
    </source>
</evidence>
<proteinExistence type="predicted"/>
<dbReference type="AlphaFoldDB" id="A0A6N8J0T6"/>
<reference evidence="1 2" key="1">
    <citation type="submission" date="2019-12" db="EMBL/GenBank/DDBJ databases">
        <authorList>
            <person name="Huq M.A."/>
        </authorList>
    </citation>
    <scope>NUCLEOTIDE SEQUENCE [LARGE SCALE GENOMIC DNA]</scope>
    <source>
        <strain evidence="1 2">MAH-25</strain>
    </source>
</reference>
<gene>
    <name evidence="1" type="ORF">GON04_24890</name>
</gene>
<name>A0A6N8J0T6_9BURK</name>
<protein>
    <submittedName>
        <fullName evidence="1">Uncharacterized protein</fullName>
    </submittedName>
</protein>
<evidence type="ECO:0000313" key="1">
    <source>
        <dbReference type="EMBL" id="MVQ32717.1"/>
    </source>
</evidence>
<sequence>MIVVYWLETPASGAPVAQHAVFGADQLNEALRCAEAQRQRRRAGERVSHVSLQSELPDAVGQAGVADAPADYAHYKRRIDPAIPLGRPSGPLGDG</sequence>